<name>A0ABT0PFC3_9GAMM</name>
<dbReference type="EMBL" id="JAMFLX010000009">
    <property type="protein sequence ID" value="MCL6270010.1"/>
    <property type="molecule type" value="Genomic_DNA"/>
</dbReference>
<feature type="compositionally biased region" description="Basic and acidic residues" evidence="1">
    <location>
        <begin position="15"/>
        <end position="38"/>
    </location>
</feature>
<evidence type="ECO:0000256" key="1">
    <source>
        <dbReference type="SAM" id="MobiDB-lite"/>
    </source>
</evidence>
<organism evidence="2 3">
    <name type="scientific">Parendozoicomonas callyspongiae</name>
    <dbReference type="NCBI Taxonomy" id="2942213"/>
    <lineage>
        <taxon>Bacteria</taxon>
        <taxon>Pseudomonadati</taxon>
        <taxon>Pseudomonadota</taxon>
        <taxon>Gammaproteobacteria</taxon>
        <taxon>Oceanospirillales</taxon>
        <taxon>Endozoicomonadaceae</taxon>
        <taxon>Parendozoicomonas</taxon>
    </lineage>
</organism>
<dbReference type="RefSeq" id="WP_249699150.1">
    <property type="nucleotide sequence ID" value="NZ_JAMFLX010000009.1"/>
</dbReference>
<feature type="region of interest" description="Disordered" evidence="1">
    <location>
        <begin position="1"/>
        <end position="63"/>
    </location>
</feature>
<evidence type="ECO:0000313" key="3">
    <source>
        <dbReference type="Proteomes" id="UP001203338"/>
    </source>
</evidence>
<sequence>MAYRLPEYPPSRFARSREEISREHVNDQKLPKWREHGKTRQGYIKEPSQVDRKPYSRPLHSRSHTTLTAIQKATALVSRPESLSRYEDQELIELMENVIKEGDANLMLKLADLKEAQKRSFDAPNHNAKYKRMVKARHIASRMNSSDTYKHLTPEDKLDYINHFLILSGQHKKALDYLNKLNADFIDQKFDFVNNHSHHNMKLAIKKCIEALPYCHHKSCFEKLWDKYYSVHSHEKRVAFYEEICSLQDPNNRTFSPEEILGLNSLKMTVVLSLYKSACEANKQQWLDKARSIVEFFQKPKPFAPSGMVHKHQAKAVWPCIIALSKAGLEGEALVLLRDIEKEDSFIAPPQDDIRLIKELAAKKTLLEYRFSTGNPEVLSELMPEAAFKKIFRLNSWYTRFPAIYLGQKFSGGELAFTTNKNIESLILIAYNMQNYGVSIRAAKNILEFSSGKPMDYIVEIASLGLLVCCSVLKKYRPSTGDVYSEAQQNIQFFQHFISRAMNDDDLPVFAPRIRCNPMIRPIEAYCGSMIVTRKIQGESWKSIYRALEETKQKCPPSSQFCVNGILAEVALTILEDEIDSTGFFTSPPPEIKKWRAKANDLIQKLPNDGTHGERVYIYSRFCRISESYYGNQGKGDDALKWHDGEGREYKTALRFHPAYEDQNKDESYLHAFSDIEWFPSFSS</sequence>
<gene>
    <name evidence="2" type="ORF">M3P05_08680</name>
</gene>
<accession>A0ABT0PFC3</accession>
<reference evidence="2 3" key="1">
    <citation type="submission" date="2022-05" db="EMBL/GenBank/DDBJ databases">
        <authorList>
            <person name="Park J.-S."/>
        </authorList>
    </citation>
    <scope>NUCLEOTIDE SEQUENCE [LARGE SCALE GENOMIC DNA]</scope>
    <source>
        <strain evidence="2 3">2012CJ34-2</strain>
    </source>
</reference>
<keyword evidence="3" id="KW-1185">Reference proteome</keyword>
<comment type="caution">
    <text evidence="2">The sequence shown here is derived from an EMBL/GenBank/DDBJ whole genome shotgun (WGS) entry which is preliminary data.</text>
</comment>
<protein>
    <submittedName>
        <fullName evidence="2">Uncharacterized protein</fullName>
    </submittedName>
</protein>
<proteinExistence type="predicted"/>
<evidence type="ECO:0000313" key="2">
    <source>
        <dbReference type="EMBL" id="MCL6270010.1"/>
    </source>
</evidence>
<dbReference type="Proteomes" id="UP001203338">
    <property type="component" value="Unassembled WGS sequence"/>
</dbReference>